<dbReference type="Proteomes" id="UP001209755">
    <property type="component" value="Unassembled WGS sequence"/>
</dbReference>
<evidence type="ECO:0000313" key="2">
    <source>
        <dbReference type="EMBL" id="MCW2309593.1"/>
    </source>
</evidence>
<dbReference type="EMBL" id="JAOQNS010000013">
    <property type="protein sequence ID" value="MCW2309593.1"/>
    <property type="molecule type" value="Genomic_DNA"/>
</dbReference>
<feature type="transmembrane region" description="Helical" evidence="1">
    <location>
        <begin position="46"/>
        <end position="66"/>
    </location>
</feature>
<gene>
    <name evidence="2" type="ORF">M2319_003949</name>
</gene>
<accession>A0ABT3HGR7</accession>
<keyword evidence="1" id="KW-0472">Membrane</keyword>
<dbReference type="Pfam" id="PF11742">
    <property type="entry name" value="DUF3302"/>
    <property type="match status" value="1"/>
</dbReference>
<protein>
    <recommendedName>
        <fullName evidence="4">DUF3302 domain-containing protein</fullName>
    </recommendedName>
</protein>
<reference evidence="3" key="1">
    <citation type="submission" date="2023-07" db="EMBL/GenBank/DDBJ databases">
        <title>Genome sequencing of Purple Non-Sulfur Bacteria from various extreme environments.</title>
        <authorList>
            <person name="Mayer M."/>
        </authorList>
    </citation>
    <scope>NUCLEOTIDE SEQUENCE [LARGE SCALE GENOMIC DNA]</scope>
    <source>
        <strain evidence="3">DSM 17935</strain>
    </source>
</reference>
<comment type="caution">
    <text evidence="2">The sequence shown here is derived from an EMBL/GenBank/DDBJ whole genome shotgun (WGS) entry which is preliminary data.</text>
</comment>
<keyword evidence="1" id="KW-1133">Transmembrane helix</keyword>
<dbReference type="RefSeq" id="WP_264603167.1">
    <property type="nucleotide sequence ID" value="NZ_JAOQNS010000013.1"/>
</dbReference>
<organism evidence="2 3">
    <name type="scientific">Rhodobium gokarnense</name>
    <dbReference type="NCBI Taxonomy" id="364296"/>
    <lineage>
        <taxon>Bacteria</taxon>
        <taxon>Pseudomonadati</taxon>
        <taxon>Pseudomonadota</taxon>
        <taxon>Alphaproteobacteria</taxon>
        <taxon>Hyphomicrobiales</taxon>
        <taxon>Rhodobiaceae</taxon>
        <taxon>Rhodobium</taxon>
    </lineage>
</organism>
<dbReference type="PIRSF" id="PIRSF028770">
    <property type="entry name" value="UCP028770"/>
    <property type="match status" value="1"/>
</dbReference>
<keyword evidence="3" id="KW-1185">Reference proteome</keyword>
<dbReference type="InterPro" id="IPR011223">
    <property type="entry name" value="UCP028770"/>
</dbReference>
<feature type="transmembrane region" description="Helical" evidence="1">
    <location>
        <begin position="6"/>
        <end position="25"/>
    </location>
</feature>
<name>A0ABT3HGR7_9HYPH</name>
<evidence type="ECO:0000313" key="3">
    <source>
        <dbReference type="Proteomes" id="UP001209755"/>
    </source>
</evidence>
<proteinExistence type="predicted"/>
<keyword evidence="1" id="KW-0812">Transmembrane</keyword>
<sequence length="79" mass="8251">MVLKIFALVVLVVLLVAGLAVIWLVGALPGRIARSRGHGRAEAVTVAGWCSLLMPVPLWPLAMVWAHMDGEAPAAGAGR</sequence>
<evidence type="ECO:0008006" key="4">
    <source>
        <dbReference type="Google" id="ProtNLM"/>
    </source>
</evidence>
<evidence type="ECO:0000256" key="1">
    <source>
        <dbReference type="SAM" id="Phobius"/>
    </source>
</evidence>